<dbReference type="PATRIC" id="fig|2287.6.peg.1392"/>
<dbReference type="KEGG" id="ssol:SULB_1344"/>
<evidence type="ECO:0000256" key="4">
    <source>
        <dbReference type="ARBA" id="ARBA00023027"/>
    </source>
</evidence>
<evidence type="ECO:0000313" key="20">
    <source>
        <dbReference type="Proteomes" id="UP000033085"/>
    </source>
</evidence>
<dbReference type="EMBL" id="CP011055">
    <property type="protein sequence ID" value="AKA73636.1"/>
    <property type="molecule type" value="Genomic_DNA"/>
</dbReference>
<dbReference type="Proteomes" id="UP000267993">
    <property type="component" value="Chromosome"/>
</dbReference>
<dbReference type="Proteomes" id="UP000594632">
    <property type="component" value="Chromosome"/>
</dbReference>
<evidence type="ECO:0000313" key="18">
    <source>
        <dbReference type="EMBL" id="SAI83861.1"/>
    </source>
</evidence>
<evidence type="ECO:0000256" key="1">
    <source>
        <dbReference type="ARBA" id="ARBA00005769"/>
    </source>
</evidence>
<dbReference type="GO" id="GO:0051287">
    <property type="term" value="F:NAD binding"/>
    <property type="evidence" value="ECO:0007669"/>
    <property type="project" value="InterPro"/>
</dbReference>
<evidence type="ECO:0000313" key="11">
    <source>
        <dbReference type="EMBL" id="AZF70725.1"/>
    </source>
</evidence>
<evidence type="ECO:0000313" key="15">
    <source>
        <dbReference type="EMBL" id="AZF81182.1"/>
    </source>
</evidence>
<dbReference type="Proteomes" id="UP000273443">
    <property type="component" value="Chromosome"/>
</dbReference>
<dbReference type="EMBL" id="CP033235">
    <property type="protein sequence ID" value="AZF68105.1"/>
    <property type="molecule type" value="Genomic_DNA"/>
</dbReference>
<evidence type="ECO:0000313" key="8">
    <source>
        <dbReference type="EMBL" id="AKA76333.1"/>
    </source>
</evidence>
<protein>
    <submittedName>
        <fullName evidence="18">NADH dehydrogenase subunit D</fullName>
    </submittedName>
    <submittedName>
        <fullName evidence="7">NADH-quinone oxidoreductase subunit D</fullName>
        <ecNumber evidence="7">1.6.5.11</ecNumber>
    </submittedName>
</protein>
<dbReference type="EMBL" id="CP033237">
    <property type="protein sequence ID" value="AZF73345.1"/>
    <property type="molecule type" value="Genomic_DNA"/>
</dbReference>
<keyword evidence="3 5" id="KW-1278">Translocase</keyword>
<keyword evidence="4 5" id="KW-0520">NAD</keyword>
<dbReference type="Proteomes" id="UP000275843">
    <property type="component" value="Chromosome"/>
</dbReference>
<accession>A0A0E3GTD6</accession>
<evidence type="ECO:0000313" key="19">
    <source>
        <dbReference type="Proteomes" id="UP000033057"/>
    </source>
</evidence>
<dbReference type="EMBL" id="CP033239">
    <property type="protein sequence ID" value="AZF78579.1"/>
    <property type="molecule type" value="Genomic_DNA"/>
</dbReference>
<dbReference type="InterPro" id="IPR001135">
    <property type="entry name" value="NADH_Q_OxRdtase_suD"/>
</dbReference>
<dbReference type="PANTHER" id="PTHR11993">
    <property type="entry name" value="NADH-UBIQUINONE OXIDOREDUCTASE 49 KDA SUBUNIT"/>
    <property type="match status" value="1"/>
</dbReference>
<dbReference type="Proteomes" id="UP000269431">
    <property type="component" value="Chromosome"/>
</dbReference>
<dbReference type="GO" id="GO:0048038">
    <property type="term" value="F:quinone binding"/>
    <property type="evidence" value="ECO:0007669"/>
    <property type="project" value="InterPro"/>
</dbReference>
<reference evidence="19 20" key="1">
    <citation type="journal article" date="2015" name="Genome Announc.">
        <title>Complete Genome Sequence of Sulfolobus solfataricus Strain 98/2 and Evolved Derivatives.</title>
        <authorList>
            <person name="McCarthy S."/>
            <person name="Gradnigo J."/>
            <person name="Johnson T."/>
            <person name="Payne S."/>
            <person name="Lipzen A."/>
            <person name="Martin J."/>
            <person name="Schackwitz W."/>
            <person name="Moriyama E."/>
            <person name="Blum P."/>
        </authorList>
    </citation>
    <scope>NUCLEOTIDE SEQUENCE [LARGE SCALE GENOMIC DNA]</scope>
    <source>
        <strain evidence="19">98/2 SULC</strain>
        <strain evidence="7">SARC-B</strain>
        <strain evidence="8">SARC-C</strain>
        <strain evidence="9 21">SULA</strain>
        <strain evidence="20">SULB</strain>
    </source>
</reference>
<evidence type="ECO:0000313" key="28">
    <source>
        <dbReference type="Proteomes" id="UP000278715"/>
    </source>
</evidence>
<dbReference type="NCBIfam" id="NF004739">
    <property type="entry name" value="PRK06075.1"/>
    <property type="match status" value="1"/>
</dbReference>
<dbReference type="SUPFAM" id="SSF56762">
    <property type="entry name" value="HydB/Nqo4-like"/>
    <property type="match status" value="1"/>
</dbReference>
<dbReference type="EC" id="1.6.5.11" evidence="7"/>
<reference evidence="22" key="2">
    <citation type="submission" date="2016-04" db="EMBL/GenBank/DDBJ databases">
        <authorList>
            <person name="Shah S.A."/>
            <person name="Garrett R.A."/>
        </authorList>
    </citation>
    <scope>NUCLEOTIDE SEQUENCE [LARGE SCALE GENOMIC DNA]</scope>
    <source>
        <strain evidence="22">ATCC 35091 / DSM 1616 / JCM 8930 / NBRC 15331 / P1</strain>
    </source>
</reference>
<dbReference type="EMBL" id="CP033240">
    <property type="protein sequence ID" value="AZF81182.1"/>
    <property type="molecule type" value="Genomic_DNA"/>
</dbReference>
<evidence type="ECO:0000259" key="6">
    <source>
        <dbReference type="Pfam" id="PF00346"/>
    </source>
</evidence>
<dbReference type="EMBL" id="CP033241">
    <property type="protein sequence ID" value="AZF83821.1"/>
    <property type="molecule type" value="Genomic_DNA"/>
</dbReference>
<dbReference type="EMBL" id="CP050869">
    <property type="protein sequence ID" value="QPG50624.1"/>
    <property type="molecule type" value="Genomic_DNA"/>
</dbReference>
<dbReference type="Proteomes" id="UP000033085">
    <property type="component" value="Chromosome"/>
</dbReference>
<evidence type="ECO:0000313" key="21">
    <source>
        <dbReference type="Proteomes" id="UP000033106"/>
    </source>
</evidence>
<reference evidence="7" key="5">
    <citation type="submission" date="2018-10" db="EMBL/GenBank/DDBJ databases">
        <authorList>
            <person name="McCarthy S."/>
            <person name="Gradnigo J."/>
            <person name="Johnson T."/>
            <person name="Payne S."/>
            <person name="Lipzen A."/>
            <person name="Schackwitz W."/>
            <person name="Martin J."/>
            <person name="Moriyama E."/>
            <person name="Blum P."/>
        </authorList>
    </citation>
    <scope>NUCLEOTIDE SEQUENCE</scope>
    <source>
        <strain evidence="7">SARC-B</strain>
        <strain evidence="8">SARC-C</strain>
        <strain evidence="9">SULA</strain>
    </source>
</reference>
<dbReference type="Proteomes" id="UP000273194">
    <property type="component" value="Chromosome"/>
</dbReference>
<dbReference type="Proteomes" id="UP000278715">
    <property type="component" value="Chromosome"/>
</dbReference>
<dbReference type="SMR" id="A0A0E3GTD6"/>
<dbReference type="OMA" id="TRMDYLT"/>
<evidence type="ECO:0000313" key="25">
    <source>
        <dbReference type="Proteomes" id="UP000273194"/>
    </source>
</evidence>
<dbReference type="EMBL" id="CP033238">
    <property type="protein sequence ID" value="AZF75969.1"/>
    <property type="molecule type" value="Genomic_DNA"/>
</dbReference>
<evidence type="ECO:0000313" key="27">
    <source>
        <dbReference type="Proteomes" id="UP000275843"/>
    </source>
</evidence>
<dbReference type="EMBL" id="LT549890">
    <property type="protein sequence ID" value="SAI83861.1"/>
    <property type="molecule type" value="Genomic_DNA"/>
</dbReference>
<evidence type="ECO:0000313" key="14">
    <source>
        <dbReference type="EMBL" id="AZF78579.1"/>
    </source>
</evidence>
<proteinExistence type="inferred from homology"/>
<dbReference type="EMBL" id="CP011056">
    <property type="protein sequence ID" value="AKA76333.1"/>
    <property type="molecule type" value="Genomic_DNA"/>
</dbReference>
<dbReference type="Proteomes" id="UP000033057">
    <property type="component" value="Chromosome"/>
</dbReference>
<dbReference type="Pfam" id="PF00346">
    <property type="entry name" value="Complex1_49kDa"/>
    <property type="match status" value="1"/>
</dbReference>
<keyword evidence="7" id="KW-0560">Oxidoreductase</keyword>
<keyword evidence="2 5" id="KW-0813">Transport</keyword>
<evidence type="ECO:0000313" key="17">
    <source>
        <dbReference type="EMBL" id="QPG50624.1"/>
    </source>
</evidence>
<dbReference type="Gene3D" id="1.10.645.10">
    <property type="entry name" value="Cytochrome-c3 Hydrogenase, chain B"/>
    <property type="match status" value="1"/>
</dbReference>
<dbReference type="Proteomes" id="UP000033106">
    <property type="component" value="Chromosome"/>
</dbReference>
<evidence type="ECO:0000313" key="29">
    <source>
        <dbReference type="Proteomes" id="UP000282269"/>
    </source>
</evidence>
<evidence type="ECO:0000313" key="9">
    <source>
        <dbReference type="EMBL" id="AKA79025.1"/>
    </source>
</evidence>
<evidence type="ECO:0000313" key="13">
    <source>
        <dbReference type="EMBL" id="AZF75969.1"/>
    </source>
</evidence>
<evidence type="ECO:0000313" key="10">
    <source>
        <dbReference type="EMBL" id="AZF68105.1"/>
    </source>
</evidence>
<reference evidence="23 24" key="4">
    <citation type="journal article" date="2018" name="Proc. Natl. Acad. Sci. U.S.A.">
        <title>Nonmutational mechanism of inheritance in the Archaeon Sulfolobus solfataricus.</title>
        <authorList>
            <person name="Payne S."/>
            <person name="McCarthy S."/>
            <person name="Johnson T."/>
            <person name="North E."/>
            <person name="Blum P."/>
        </authorList>
    </citation>
    <scope>NUCLEOTIDE SEQUENCE [LARGE SCALE GENOMIC DNA]</scope>
    <source>
        <strain evidence="11 23">SARC-H</strain>
        <strain evidence="12 27">SARC-I</strain>
        <strain evidence="14 28">SARC-N</strain>
        <strain evidence="15 29">SARC-O</strain>
        <strain evidence="16 24">SUL120</strain>
        <strain evidence="10 25">SULG</strain>
        <strain evidence="13 26">SULM</strain>
    </source>
</reference>
<dbReference type="AlphaFoldDB" id="A0A0E3GTD6"/>
<evidence type="ECO:0000256" key="2">
    <source>
        <dbReference type="ARBA" id="ARBA00022448"/>
    </source>
</evidence>
<evidence type="ECO:0000313" key="30">
    <source>
        <dbReference type="Proteomes" id="UP000594632"/>
    </source>
</evidence>
<dbReference type="InterPro" id="IPR022885">
    <property type="entry name" value="NDH1_su_D/H"/>
</dbReference>
<evidence type="ECO:0000256" key="3">
    <source>
        <dbReference type="ARBA" id="ARBA00022967"/>
    </source>
</evidence>
<dbReference type="RefSeq" id="WP_009990617.1">
    <property type="nucleotide sequence ID" value="NZ_CP011055.2"/>
</dbReference>
<evidence type="ECO:0000313" key="24">
    <source>
        <dbReference type="Proteomes" id="UP000269431"/>
    </source>
</evidence>
<dbReference type="GeneID" id="1455469"/>
<name>A0A0E3GTD6_SACSO</name>
<comment type="similarity">
    <text evidence="1 5">Belongs to the complex I 49 kDa subunit family.</text>
</comment>
<dbReference type="Proteomes" id="UP000076770">
    <property type="component" value="Chromosome i"/>
</dbReference>
<dbReference type="InterPro" id="IPR014029">
    <property type="entry name" value="NADH_UbQ_OxRdtase_49kDa_CS"/>
</dbReference>
<sequence length="410" mass="46774">MTSQPQNEIQEQLLAATGMSVEFIPVQGELNVGPQHPGSGHMRIFVKLNGDIIEDVDLDVGYVHRAVEKLSENRNYMHLIPLVERPAILDSIHMNLGYIIAVEKILGVDVPERAQYLRSFAAEVNRIASHLYGLGILAIFLGHSTGFMWGFGDREVWVTILEALTGARVTNSYVIPGGVRKDITQEIKEMTIKAIAYQRKRLEDWKKIFFYNPSIRARLENVGVMSRENAIKWGAVGPNLRASGVYYDVRKIEPYGAYDKLDFEIPVYKEGDGLARGLVRLEEIEQSMRILEQIIKNIPEGNILSDRFFKQIPPIRLKKYWETYRRIVLPGYYASFRPPKGEAISRVEAGRGELAYYVVSDGSPKPYRLRMITPSYRLIYVFKELCKGSRYADLVSIYGSLDYFPPEADR</sequence>
<organism evidence="7 20">
    <name type="scientific">Saccharolobus solfataricus</name>
    <name type="common">Sulfolobus solfataricus</name>
    <dbReference type="NCBI Taxonomy" id="2287"/>
    <lineage>
        <taxon>Archaea</taxon>
        <taxon>Thermoproteota</taxon>
        <taxon>Thermoprotei</taxon>
        <taxon>Sulfolobales</taxon>
        <taxon>Sulfolobaceae</taxon>
        <taxon>Saccharolobus</taxon>
    </lineage>
</organism>
<gene>
    <name evidence="17" type="ORF">HFC64_13135</name>
    <name evidence="18" type="ORF">SSOP1_0307</name>
    <name evidence="9" type="ORF">SULA_1343</name>
    <name evidence="7" type="ORF">SULB_1344</name>
    <name evidence="8" type="ORF">SULC_1342</name>
    <name evidence="10" type="ORF">SULG_06665</name>
    <name evidence="11" type="ORF">SULH_06665</name>
    <name evidence="12" type="ORF">SULI_06665</name>
    <name evidence="13" type="ORF">SULM_06665</name>
    <name evidence="14" type="ORF">SULN_06665</name>
    <name evidence="15" type="ORF">SULO_06675</name>
    <name evidence="16" type="ORF">SULZ_06910</name>
</gene>
<dbReference type="PANTHER" id="PTHR11993:SF10">
    <property type="entry name" value="NADH DEHYDROGENASE [UBIQUINONE] IRON-SULFUR PROTEIN 2, MITOCHONDRIAL"/>
    <property type="match status" value="1"/>
</dbReference>
<dbReference type="KEGG" id="ssoa:SULA_1343"/>
<dbReference type="InterPro" id="IPR029014">
    <property type="entry name" value="NiFe-Hase_large"/>
</dbReference>
<dbReference type="EMBL" id="CP033236">
    <property type="protein sequence ID" value="AZF70725.1"/>
    <property type="molecule type" value="Genomic_DNA"/>
</dbReference>
<dbReference type="OrthoDB" id="43567at2157"/>
<evidence type="ECO:0000313" key="26">
    <source>
        <dbReference type="Proteomes" id="UP000273443"/>
    </source>
</evidence>
<dbReference type="PROSITE" id="PS00535">
    <property type="entry name" value="COMPLEX1_49K"/>
    <property type="match status" value="1"/>
</dbReference>
<evidence type="ECO:0000313" key="12">
    <source>
        <dbReference type="EMBL" id="AZF73345.1"/>
    </source>
</evidence>
<dbReference type="KEGG" id="ssof:SULC_1342"/>
<evidence type="ECO:0000313" key="22">
    <source>
        <dbReference type="Proteomes" id="UP000076770"/>
    </source>
</evidence>
<dbReference type="GO" id="GO:0016651">
    <property type="term" value="F:oxidoreductase activity, acting on NAD(P)H"/>
    <property type="evidence" value="ECO:0007669"/>
    <property type="project" value="InterPro"/>
</dbReference>
<evidence type="ECO:0000313" key="23">
    <source>
        <dbReference type="Proteomes" id="UP000267993"/>
    </source>
</evidence>
<reference evidence="18" key="3">
    <citation type="submission" date="2016-04" db="EMBL/GenBank/DDBJ databases">
        <authorList>
            <person name="Evans L.H."/>
            <person name="Alamgir A."/>
            <person name="Owens N."/>
            <person name="Weber N.D."/>
            <person name="Virtaneva K."/>
            <person name="Barbian K."/>
            <person name="Babar A."/>
            <person name="Rosenke K."/>
        </authorList>
    </citation>
    <scope>NUCLEOTIDE SEQUENCE</scope>
    <source>
        <strain evidence="18">P1</strain>
    </source>
</reference>
<evidence type="ECO:0000256" key="5">
    <source>
        <dbReference type="RuleBase" id="RU003685"/>
    </source>
</evidence>
<reference evidence="17 30" key="6">
    <citation type="journal article" date="2020" name="Nat. Commun.">
        <title>The structures of two archaeal type IV pili illuminate evolutionary relationships.</title>
        <authorList>
            <person name="Wang F."/>
            <person name="Baquero D.P."/>
            <person name="Su Z."/>
            <person name="Beltran L.C."/>
            <person name="Prangishvili D."/>
            <person name="Krupovic M."/>
            <person name="Egelman E.H."/>
        </authorList>
    </citation>
    <scope>NUCLEOTIDE SEQUENCE [LARGE SCALE GENOMIC DNA]</scope>
    <source>
        <strain evidence="17 30">POZ149</strain>
    </source>
</reference>
<dbReference type="EMBL" id="CP011057">
    <property type="protein sequence ID" value="AKA79025.1"/>
    <property type="molecule type" value="Genomic_DNA"/>
</dbReference>
<evidence type="ECO:0000313" key="16">
    <source>
        <dbReference type="EMBL" id="AZF83821.1"/>
    </source>
</evidence>
<evidence type="ECO:0000313" key="7">
    <source>
        <dbReference type="EMBL" id="AKA73636.1"/>
    </source>
</evidence>
<dbReference type="Proteomes" id="UP000282269">
    <property type="component" value="Chromosome"/>
</dbReference>
<feature type="domain" description="NADH-quinone oxidoreductase subunit D" evidence="6">
    <location>
        <begin position="141"/>
        <end position="410"/>
    </location>
</feature>
<dbReference type="GeneID" id="44129298"/>